<evidence type="ECO:0000256" key="5">
    <source>
        <dbReference type="ARBA" id="ARBA00054838"/>
    </source>
</evidence>
<evidence type="ECO:0000256" key="9">
    <source>
        <dbReference type="PIRSR" id="PIRSR011789-1"/>
    </source>
</evidence>
<protein>
    <recommendedName>
        <fullName evidence="7 8">tRNA-splicing endonuclease subunit Sen2</fullName>
        <ecNumber evidence="2 8">4.6.1.16</ecNumber>
    </recommendedName>
</protein>
<evidence type="ECO:0000313" key="11">
    <source>
        <dbReference type="EMBL" id="SCV04458.1"/>
    </source>
</evidence>
<dbReference type="Proteomes" id="UP000191024">
    <property type="component" value="Chromosome H"/>
</dbReference>
<dbReference type="InterPro" id="IPR016589">
    <property type="entry name" value="tRNA_splic_SEN2"/>
</dbReference>
<evidence type="ECO:0000313" key="12">
    <source>
        <dbReference type="Proteomes" id="UP000191024"/>
    </source>
</evidence>
<dbReference type="InterPro" id="IPR036167">
    <property type="entry name" value="tRNA_intron_Endo_cat-like_sf"/>
</dbReference>
<dbReference type="OrthoDB" id="10249562at2759"/>
<dbReference type="PIRSF" id="PIRSF011789">
    <property type="entry name" value="tRNA_splic_SEN2"/>
    <property type="match status" value="1"/>
</dbReference>
<evidence type="ECO:0000256" key="4">
    <source>
        <dbReference type="ARBA" id="ARBA00023239"/>
    </source>
</evidence>
<keyword evidence="4 8" id="KW-0456">Lyase</keyword>
<dbReference type="GO" id="GO:0000379">
    <property type="term" value="P:tRNA-type intron splice site recognition and cleavage"/>
    <property type="evidence" value="ECO:0007669"/>
    <property type="project" value="TreeGrafter"/>
</dbReference>
<dbReference type="InterPro" id="IPR006676">
    <property type="entry name" value="tRNA_splic"/>
</dbReference>
<feature type="active site" evidence="9">
    <location>
        <position position="303"/>
    </location>
</feature>
<dbReference type="GO" id="GO:0005737">
    <property type="term" value="C:cytoplasm"/>
    <property type="evidence" value="ECO:0007669"/>
    <property type="project" value="TreeGrafter"/>
</dbReference>
<evidence type="ECO:0000259" key="10">
    <source>
        <dbReference type="Pfam" id="PF01974"/>
    </source>
</evidence>
<dbReference type="Gene3D" id="3.40.1350.10">
    <property type="match status" value="1"/>
</dbReference>
<dbReference type="SUPFAM" id="SSF53032">
    <property type="entry name" value="tRNA-intron endonuclease catalytic domain-like"/>
    <property type="match status" value="1"/>
</dbReference>
<name>A0A1G4KIZ5_9SACH</name>
<comment type="subunit">
    <text evidence="6">Heterotetramer composed of SEN2, SEN15, SEN34 and SEN54. Interacts directly with SEN54.</text>
</comment>
<dbReference type="CDD" id="cd22363">
    <property type="entry name" value="tRNA-intron_lyase_C"/>
    <property type="match status" value="1"/>
</dbReference>
<dbReference type="Pfam" id="PF01974">
    <property type="entry name" value="tRNA_int_endo"/>
    <property type="match status" value="1"/>
</dbReference>
<evidence type="ECO:0000256" key="1">
    <source>
        <dbReference type="ARBA" id="ARBA00008078"/>
    </source>
</evidence>
<dbReference type="NCBIfam" id="TIGR00324">
    <property type="entry name" value="endA"/>
    <property type="match status" value="1"/>
</dbReference>
<feature type="active site" evidence="9">
    <location>
        <position position="264"/>
    </location>
</feature>
<sequence length="352" mass="41213">MPKYVRDAYRYKYPLPIHPLDHLPPLIPHNPISWAYWLFCYLSGSNEPQVRVHAEMDDLKRVTVCREQDMRLLWDNGFFGTGRMSRSEATWRQRTAKRLGLESSERGLESVTEKRRQRRLQFKRERSKFEAAKLELRQKGDLACEILDQERLFLRSLRDKELAYDKDDDDVVFREIDHELLDDAGEVMPIEVLELMPVEAIFLSFALPVLDLQVPTLMSTLVSSNATFADIESLATKYVAYHHYRSRGWCVRSGVKFGCDFLLYRRGPPFQHAEFAVMVLNADETLDYTQYSSTARVVGGARKSFVVCYVERQVSERQILQFWQNHNYASAFSSFKIGEVTYRRWVPGKNRD</sequence>
<dbReference type="PANTHER" id="PTHR21227:SF0">
    <property type="entry name" value="TRNA-SPLICING ENDONUCLEASE SUBUNIT SEN2"/>
    <property type="match status" value="1"/>
</dbReference>
<dbReference type="GO" id="GO:0000213">
    <property type="term" value="F:tRNA-intron lyase activity"/>
    <property type="evidence" value="ECO:0007669"/>
    <property type="project" value="UniProtKB-UniRule"/>
</dbReference>
<dbReference type="EMBL" id="LT598468">
    <property type="protein sequence ID" value="SCV04458.1"/>
    <property type="molecule type" value="Genomic_DNA"/>
</dbReference>
<evidence type="ECO:0000256" key="6">
    <source>
        <dbReference type="ARBA" id="ARBA00062061"/>
    </source>
</evidence>
<keyword evidence="12" id="KW-1185">Reference proteome</keyword>
<dbReference type="InterPro" id="IPR011856">
    <property type="entry name" value="tRNA_endonuc-like_dom_sf"/>
</dbReference>
<dbReference type="InterPro" id="IPR006677">
    <property type="entry name" value="tRNA_intron_Endonuc_cat-like"/>
</dbReference>
<gene>
    <name evidence="11" type="ORF">LAMI_0H16292G</name>
</gene>
<keyword evidence="3 8" id="KW-0819">tRNA processing</keyword>
<organism evidence="11 12">
    <name type="scientific">Lachancea mirantina</name>
    <dbReference type="NCBI Taxonomy" id="1230905"/>
    <lineage>
        <taxon>Eukaryota</taxon>
        <taxon>Fungi</taxon>
        <taxon>Dikarya</taxon>
        <taxon>Ascomycota</taxon>
        <taxon>Saccharomycotina</taxon>
        <taxon>Saccharomycetes</taxon>
        <taxon>Saccharomycetales</taxon>
        <taxon>Saccharomycetaceae</taxon>
        <taxon>Lachancea</taxon>
    </lineage>
</organism>
<accession>A0A1G4KIZ5</accession>
<evidence type="ECO:0000256" key="2">
    <source>
        <dbReference type="ARBA" id="ARBA00012573"/>
    </source>
</evidence>
<dbReference type="AlphaFoldDB" id="A0A1G4KIZ5"/>
<feature type="active site" evidence="9">
    <location>
        <position position="272"/>
    </location>
</feature>
<reference evidence="12" key="1">
    <citation type="submission" date="2016-03" db="EMBL/GenBank/DDBJ databases">
        <authorList>
            <person name="Devillers H."/>
        </authorList>
    </citation>
    <scope>NUCLEOTIDE SEQUENCE [LARGE SCALE GENOMIC DNA]</scope>
</reference>
<dbReference type="EC" id="4.6.1.16" evidence="2 8"/>
<comment type="similarity">
    <text evidence="1 8">Belongs to the tRNA-intron endonuclease family.</text>
</comment>
<dbReference type="GO" id="GO:0003676">
    <property type="term" value="F:nucleic acid binding"/>
    <property type="evidence" value="ECO:0007669"/>
    <property type="project" value="InterPro"/>
</dbReference>
<evidence type="ECO:0000256" key="3">
    <source>
        <dbReference type="ARBA" id="ARBA00022694"/>
    </source>
</evidence>
<dbReference type="STRING" id="1230905.A0A1G4KIZ5"/>
<evidence type="ECO:0000256" key="7">
    <source>
        <dbReference type="ARBA" id="ARBA00071058"/>
    </source>
</evidence>
<proteinExistence type="inferred from homology"/>
<evidence type="ECO:0000256" key="8">
    <source>
        <dbReference type="PIRNR" id="PIRNR011789"/>
    </source>
</evidence>
<feature type="domain" description="tRNA intron endonuclease catalytic" evidence="10">
    <location>
        <begin position="235"/>
        <end position="313"/>
    </location>
</feature>
<dbReference type="GO" id="GO:0000214">
    <property type="term" value="C:tRNA-intron endonuclease complex"/>
    <property type="evidence" value="ECO:0007669"/>
    <property type="project" value="UniProtKB-UniRule"/>
</dbReference>
<comment type="function">
    <text evidence="5">Constitutes one of the two catalytic subunit of the tRNA-splicing endonuclease complex, a complex responsible for identification and cleavage of the splice sites in pre-tRNA. It cleaves pre-tRNA at the 5'- and 3'-splice sites to release the intron. The products are an intron and two tRNA half-molecules bearing 2',3'-cyclic phosphate and 5'-OH termini. There are no conserved sequences at the splice sites, but the intron is invariably located at the same site in the gene, placing the splice sites an invariant distance from the constant structural features of the tRNA body. This subunit may anchor the endonuclease complex to the nuclear membrane. Probably carries the active site for 5'-splice site cleavage.</text>
</comment>
<dbReference type="PANTHER" id="PTHR21227">
    <property type="entry name" value="TRNA-SPLICING ENDONUCLEASE SUBUNIT SEN2"/>
    <property type="match status" value="1"/>
</dbReference>
<dbReference type="FunFam" id="3.40.1350.10:FF:000011">
    <property type="entry name" value="tRNA-splicing endonuclease subunit Sen2"/>
    <property type="match status" value="1"/>
</dbReference>